<proteinExistence type="predicted"/>
<protein>
    <submittedName>
        <fullName evidence="2">Uncharacterized protein</fullName>
    </submittedName>
</protein>
<evidence type="ECO:0000313" key="3">
    <source>
        <dbReference type="Proteomes" id="UP000187209"/>
    </source>
</evidence>
<sequence length="417" mass="48134">MDDSSALIQDYILTIDSMRNEAEKLRLELSQFPSGDSDSEEPEDTEALKEVIESLNQEIENIYGEISDQTSSLLSLNVEEEWIRLKFPQSQKIVSLQQEIHKATESLYKAREKKMQEETILKEVEKLKSINPKLYQLVKKMIQAEKTNLQLKNSIINSEEDRKNMRLEYAKITTALGLEDKIKRRIKEVEEEVHAKEIIIENLSKNLNEVRKKTEDTMNSIENSDVKDILKKSNEVKAVRAYYAEQMEKLRKENVDLLKEIEVTEKNPKKIPPAVANQNLRSEVKNLEMQITERSKEIKEKEREKFQANFHLEEAQKVMAEVKAKVEELTAKPKPKVQPKQEVIKEKKVVANPAQAMRKIEAKRDSVLELLGKGINDETGKEMMKVLKTVGKPGQGLASKVLELNRSQFPQTRPLNK</sequence>
<evidence type="ECO:0000256" key="1">
    <source>
        <dbReference type="SAM" id="Coils"/>
    </source>
</evidence>
<dbReference type="AlphaFoldDB" id="A0A1R2BSB3"/>
<keyword evidence="3" id="KW-1185">Reference proteome</keyword>
<feature type="coiled-coil region" evidence="1">
    <location>
        <begin position="186"/>
        <end position="332"/>
    </location>
</feature>
<feature type="coiled-coil region" evidence="1">
    <location>
        <begin position="8"/>
        <end position="65"/>
    </location>
</feature>
<keyword evidence="1" id="KW-0175">Coiled coil</keyword>
<reference evidence="2 3" key="1">
    <citation type="submission" date="2016-11" db="EMBL/GenBank/DDBJ databases">
        <title>The macronuclear genome of Stentor coeruleus: a giant cell with tiny introns.</title>
        <authorList>
            <person name="Slabodnick M."/>
            <person name="Ruby J.G."/>
            <person name="Reiff S.B."/>
            <person name="Swart E.C."/>
            <person name="Gosai S."/>
            <person name="Prabakaran S."/>
            <person name="Witkowska E."/>
            <person name="Larue G.E."/>
            <person name="Fisher S."/>
            <person name="Freeman R.M."/>
            <person name="Gunawardena J."/>
            <person name="Chu W."/>
            <person name="Stover N.A."/>
            <person name="Gregory B.D."/>
            <person name="Nowacki M."/>
            <person name="Derisi J."/>
            <person name="Roy S.W."/>
            <person name="Marshall W.F."/>
            <person name="Sood P."/>
        </authorList>
    </citation>
    <scope>NUCLEOTIDE SEQUENCE [LARGE SCALE GENOMIC DNA]</scope>
    <source>
        <strain evidence="2">WM001</strain>
    </source>
</reference>
<name>A0A1R2BSB3_9CILI</name>
<organism evidence="2 3">
    <name type="scientific">Stentor coeruleus</name>
    <dbReference type="NCBI Taxonomy" id="5963"/>
    <lineage>
        <taxon>Eukaryota</taxon>
        <taxon>Sar</taxon>
        <taxon>Alveolata</taxon>
        <taxon>Ciliophora</taxon>
        <taxon>Postciliodesmatophora</taxon>
        <taxon>Heterotrichea</taxon>
        <taxon>Heterotrichida</taxon>
        <taxon>Stentoridae</taxon>
        <taxon>Stentor</taxon>
    </lineage>
</organism>
<comment type="caution">
    <text evidence="2">The sequence shown here is derived from an EMBL/GenBank/DDBJ whole genome shotgun (WGS) entry which is preliminary data.</text>
</comment>
<accession>A0A1R2BSB3</accession>
<dbReference type="Proteomes" id="UP000187209">
    <property type="component" value="Unassembled WGS sequence"/>
</dbReference>
<evidence type="ECO:0000313" key="2">
    <source>
        <dbReference type="EMBL" id="OMJ79703.1"/>
    </source>
</evidence>
<dbReference type="OrthoDB" id="326771at2759"/>
<dbReference type="EMBL" id="MPUH01000458">
    <property type="protein sequence ID" value="OMJ79703.1"/>
    <property type="molecule type" value="Genomic_DNA"/>
</dbReference>
<gene>
    <name evidence="2" type="ORF">SteCoe_20222</name>
</gene>